<organism evidence="4 5">
    <name type="scientific">Acanthosepion pharaonis</name>
    <name type="common">Pharaoh cuttlefish</name>
    <name type="synonym">Sepia pharaonis</name>
    <dbReference type="NCBI Taxonomy" id="158019"/>
    <lineage>
        <taxon>Eukaryota</taxon>
        <taxon>Metazoa</taxon>
        <taxon>Spiralia</taxon>
        <taxon>Lophotrochozoa</taxon>
        <taxon>Mollusca</taxon>
        <taxon>Cephalopoda</taxon>
        <taxon>Coleoidea</taxon>
        <taxon>Decapodiformes</taxon>
        <taxon>Sepiida</taxon>
        <taxon>Sepiina</taxon>
        <taxon>Sepiidae</taxon>
        <taxon>Acanthosepion</taxon>
    </lineage>
</organism>
<reference evidence="4" key="1">
    <citation type="submission" date="2021-01" db="EMBL/GenBank/DDBJ databases">
        <authorList>
            <person name="Li R."/>
            <person name="Bekaert M."/>
        </authorList>
    </citation>
    <scope>NUCLEOTIDE SEQUENCE</scope>
    <source>
        <strain evidence="4">Farmed</strain>
    </source>
</reference>
<dbReference type="SUPFAM" id="SSF82549">
    <property type="entry name" value="DAK1/DegV-like"/>
    <property type="match status" value="1"/>
</dbReference>
<proteinExistence type="predicted"/>
<evidence type="ECO:0000313" key="5">
    <source>
        <dbReference type="Proteomes" id="UP000597762"/>
    </source>
</evidence>
<dbReference type="GO" id="GO:0005829">
    <property type="term" value="C:cytosol"/>
    <property type="evidence" value="ECO:0007669"/>
    <property type="project" value="TreeGrafter"/>
</dbReference>
<comment type="caution">
    <text evidence="4">The sequence shown here is derived from an EMBL/GenBank/DDBJ whole genome shotgun (WGS) entry which is preliminary data.</text>
</comment>
<gene>
    <name evidence="4" type="ORF">SPHA_13034</name>
</gene>
<feature type="domain" description="DhaK" evidence="3">
    <location>
        <begin position="15"/>
        <end position="227"/>
    </location>
</feature>
<name>A0A812B4W4_ACAPH</name>
<keyword evidence="4" id="KW-0456">Lyase</keyword>
<evidence type="ECO:0000259" key="3">
    <source>
        <dbReference type="PROSITE" id="PS51481"/>
    </source>
</evidence>
<evidence type="ECO:0000256" key="2">
    <source>
        <dbReference type="ARBA" id="ARBA00048898"/>
    </source>
</evidence>
<dbReference type="GO" id="GO:0019563">
    <property type="term" value="P:glycerol catabolic process"/>
    <property type="evidence" value="ECO:0007669"/>
    <property type="project" value="TreeGrafter"/>
</dbReference>
<dbReference type="OrthoDB" id="1724672at2759"/>
<dbReference type="EC" id="4.6.1.15" evidence="4"/>
<dbReference type="PANTHER" id="PTHR28629:SF4">
    <property type="entry name" value="TRIOKINASE_FMN CYCLASE"/>
    <property type="match status" value="1"/>
</dbReference>
<dbReference type="InterPro" id="IPR004006">
    <property type="entry name" value="DhaK_dom"/>
</dbReference>
<evidence type="ECO:0000256" key="1">
    <source>
        <dbReference type="ARBA" id="ARBA00047974"/>
    </source>
</evidence>
<dbReference type="EC" id="2.7.1.29" evidence="4"/>
<dbReference type="Gene3D" id="3.40.50.10440">
    <property type="entry name" value="Dihydroxyacetone kinase, domain 1"/>
    <property type="match status" value="1"/>
</dbReference>
<keyword evidence="4" id="KW-0808">Transferase</keyword>
<dbReference type="FunFam" id="3.40.50.10440:FF:000001">
    <property type="entry name" value="Dihydroxyacetone kinase, DhaK subunit"/>
    <property type="match status" value="1"/>
</dbReference>
<comment type="catalytic activity">
    <reaction evidence="1">
        <text>D-glyceraldehyde + ATP = D-glyceraldehyde 3-phosphate + ADP + H(+)</text>
        <dbReference type="Rhea" id="RHEA:13941"/>
        <dbReference type="ChEBI" id="CHEBI:15378"/>
        <dbReference type="ChEBI" id="CHEBI:17378"/>
        <dbReference type="ChEBI" id="CHEBI:30616"/>
        <dbReference type="ChEBI" id="CHEBI:59776"/>
        <dbReference type="ChEBI" id="CHEBI:456216"/>
        <dbReference type="EC" id="2.7.1.28"/>
    </reaction>
</comment>
<dbReference type="Proteomes" id="UP000597762">
    <property type="component" value="Unassembled WGS sequence"/>
</dbReference>
<dbReference type="EC" id="2.7.1.28" evidence="4"/>
<dbReference type="GO" id="GO:0050354">
    <property type="term" value="F:triokinase activity"/>
    <property type="evidence" value="ECO:0007669"/>
    <property type="project" value="UniProtKB-EC"/>
</dbReference>
<accession>A0A812B4W4</accession>
<evidence type="ECO:0000313" key="4">
    <source>
        <dbReference type="EMBL" id="CAE1174173.1"/>
    </source>
</evidence>
<dbReference type="PANTHER" id="PTHR28629">
    <property type="entry name" value="TRIOKINASE/FMN CYCLASE"/>
    <property type="match status" value="1"/>
</dbReference>
<dbReference type="GO" id="GO:0034012">
    <property type="term" value="F:FAD-AMP lyase (cyclizing) activity"/>
    <property type="evidence" value="ECO:0007669"/>
    <property type="project" value="UniProtKB-EC"/>
</dbReference>
<protein>
    <submittedName>
        <fullName evidence="4">DAK</fullName>
        <ecNumber evidence="4">2.7.1.28</ecNumber>
        <ecNumber evidence="4">2.7.1.29</ecNumber>
        <ecNumber evidence="4">4.6.1.15</ecNumber>
    </submittedName>
</protein>
<dbReference type="Pfam" id="PF02733">
    <property type="entry name" value="Dak1"/>
    <property type="match status" value="1"/>
</dbReference>
<sequence length="227" mass="24093">MATTGSESYKYLLNRIESCVDENLAGQVCLHPGQRLLTTDSRVVIRADIEQVIEQGKVSLLCGGGAGHEPAHAGYVGQGMLSASVSGSIFTSPPSANIFAAIKAISRPNSAGGCLLLVPNYTGDRLNFGLSFEKVKKEQPNLKIEMLVVGEDCASLPSVQSAGRRGLCGQVFANKVGKTGFFSPSINPAVRLHQFLNPTLTFALNNLSQLPPINDFVDNSTVVSPYP</sequence>
<dbReference type="AlphaFoldDB" id="A0A812B4W4"/>
<dbReference type="InterPro" id="IPR050861">
    <property type="entry name" value="Dihydroxyacetone_Kinase"/>
</dbReference>
<keyword evidence="5" id="KW-1185">Reference proteome</keyword>
<dbReference type="PROSITE" id="PS51481">
    <property type="entry name" value="DHAK"/>
    <property type="match status" value="1"/>
</dbReference>
<dbReference type="EMBL" id="CAHIKZ030000435">
    <property type="protein sequence ID" value="CAE1174173.1"/>
    <property type="molecule type" value="Genomic_DNA"/>
</dbReference>
<comment type="catalytic activity">
    <reaction evidence="2">
        <text>dihydroxyacetone + ATP = dihydroxyacetone phosphate + ADP + H(+)</text>
        <dbReference type="Rhea" id="RHEA:15773"/>
        <dbReference type="ChEBI" id="CHEBI:15378"/>
        <dbReference type="ChEBI" id="CHEBI:16016"/>
        <dbReference type="ChEBI" id="CHEBI:30616"/>
        <dbReference type="ChEBI" id="CHEBI:57642"/>
        <dbReference type="ChEBI" id="CHEBI:456216"/>
        <dbReference type="EC" id="2.7.1.29"/>
    </reaction>
</comment>
<dbReference type="GO" id="GO:0004371">
    <property type="term" value="F:glycerone kinase activity"/>
    <property type="evidence" value="ECO:0007669"/>
    <property type="project" value="UniProtKB-EC"/>
</dbReference>